<dbReference type="Pfam" id="PF12937">
    <property type="entry name" value="F-box-like"/>
    <property type="match status" value="1"/>
</dbReference>
<dbReference type="PANTHER" id="PTHR20933:SF4">
    <property type="entry name" value="F-BOX INVOLVED IN POLYQ PATHOGENESIS, ISOFORM A"/>
    <property type="match status" value="1"/>
</dbReference>
<proteinExistence type="predicted"/>
<dbReference type="SMART" id="SM00256">
    <property type="entry name" value="FBOX"/>
    <property type="match status" value="1"/>
</dbReference>
<evidence type="ECO:0000259" key="1">
    <source>
        <dbReference type="PROSITE" id="PS50181"/>
    </source>
</evidence>
<dbReference type="EMBL" id="CALNXK010000241">
    <property type="protein sequence ID" value="CAH3178513.1"/>
    <property type="molecule type" value="Genomic_DNA"/>
</dbReference>
<keyword evidence="3" id="KW-1185">Reference proteome</keyword>
<dbReference type="PANTHER" id="PTHR20933">
    <property type="entry name" value="F-BOX ONLY PROTEIN 33"/>
    <property type="match status" value="1"/>
</dbReference>
<sequence>MDSLPDDVWLEVFSFLSQKDLLRAALVCRTWKRLSRDSSLWSCLDLQPYARSLREDIILRLLNTMFAPLVYRQLNLSKNLVTTEILKTIFETCHRLQSLSLNNSRFHSIGPWLERRVDQVETFVFLDLRNASGFAAGIEDMLQKAYNLKYLGK</sequence>
<feature type="domain" description="F-box" evidence="1">
    <location>
        <begin position="1"/>
        <end position="44"/>
    </location>
</feature>
<dbReference type="PROSITE" id="PS50181">
    <property type="entry name" value="FBOX"/>
    <property type="match status" value="1"/>
</dbReference>
<reference evidence="2 3" key="1">
    <citation type="submission" date="2022-05" db="EMBL/GenBank/DDBJ databases">
        <authorList>
            <consortium name="Genoscope - CEA"/>
            <person name="William W."/>
        </authorList>
    </citation>
    <scope>NUCLEOTIDE SEQUENCE [LARGE SCALE GENOMIC DNA]</scope>
</reference>
<dbReference type="InterPro" id="IPR001810">
    <property type="entry name" value="F-box_dom"/>
</dbReference>
<organism evidence="2 3">
    <name type="scientific">Porites lobata</name>
    <dbReference type="NCBI Taxonomy" id="104759"/>
    <lineage>
        <taxon>Eukaryota</taxon>
        <taxon>Metazoa</taxon>
        <taxon>Cnidaria</taxon>
        <taxon>Anthozoa</taxon>
        <taxon>Hexacorallia</taxon>
        <taxon>Scleractinia</taxon>
        <taxon>Fungiina</taxon>
        <taxon>Poritidae</taxon>
        <taxon>Porites</taxon>
    </lineage>
</organism>
<dbReference type="Gene3D" id="3.80.10.10">
    <property type="entry name" value="Ribonuclease Inhibitor"/>
    <property type="match status" value="1"/>
</dbReference>
<protein>
    <recommendedName>
        <fullName evidence="1">F-box domain-containing protein</fullName>
    </recommendedName>
</protein>
<dbReference type="InterPro" id="IPR036047">
    <property type="entry name" value="F-box-like_dom_sf"/>
</dbReference>
<name>A0ABN8RI95_9CNID</name>
<gene>
    <name evidence="2" type="ORF">PLOB_00020800</name>
</gene>
<dbReference type="SUPFAM" id="SSF81383">
    <property type="entry name" value="F-box domain"/>
    <property type="match status" value="1"/>
</dbReference>
<dbReference type="InterPro" id="IPR032675">
    <property type="entry name" value="LRR_dom_sf"/>
</dbReference>
<dbReference type="Proteomes" id="UP001159405">
    <property type="component" value="Unassembled WGS sequence"/>
</dbReference>
<dbReference type="SUPFAM" id="SSF52047">
    <property type="entry name" value="RNI-like"/>
    <property type="match status" value="1"/>
</dbReference>
<comment type="caution">
    <text evidence="2">The sequence shown here is derived from an EMBL/GenBank/DDBJ whole genome shotgun (WGS) entry which is preliminary data.</text>
</comment>
<accession>A0ABN8RI95</accession>
<evidence type="ECO:0000313" key="2">
    <source>
        <dbReference type="EMBL" id="CAH3178513.1"/>
    </source>
</evidence>
<evidence type="ECO:0000313" key="3">
    <source>
        <dbReference type="Proteomes" id="UP001159405"/>
    </source>
</evidence>